<sequence>MKENLISKKELLEVMGISYGQLYRWKRKNLIPEEWFIKKSSYTGQETYFPKDKIIERIVKILSLKDEVPLDDMADYFTHKKINKELTSEYILSKGVVQPSSLYIYKSFNRSTKEYEFYEVIIMSVIERILMIDGFKEIYVEDSVKMLMENKSMLEENNVMLIGIAKNENFIPFIVKEYSAVAFPNNFKEVFKINISLITEDIKMKLFN</sequence>
<name>A0A1M5VZS5_9CLOT</name>
<evidence type="ECO:0000313" key="2">
    <source>
        <dbReference type="Proteomes" id="UP000184526"/>
    </source>
</evidence>
<gene>
    <name evidence="1" type="ORF">SAMN02745196_01461</name>
</gene>
<accession>A0A1M5VZS5</accession>
<reference evidence="1 2" key="1">
    <citation type="submission" date="2016-11" db="EMBL/GenBank/DDBJ databases">
        <authorList>
            <person name="Jaros S."/>
            <person name="Januszkiewicz K."/>
            <person name="Wedrychowicz H."/>
        </authorList>
    </citation>
    <scope>NUCLEOTIDE SEQUENCE [LARGE SCALE GENOMIC DNA]</scope>
    <source>
        <strain evidence="1 2">DSM 3089</strain>
    </source>
</reference>
<dbReference type="Pfam" id="PF13171">
    <property type="entry name" value="DUF4004"/>
    <property type="match status" value="1"/>
</dbReference>
<keyword evidence="2" id="KW-1185">Reference proteome</keyword>
<dbReference type="InterPro" id="IPR025063">
    <property type="entry name" value="DUF4004"/>
</dbReference>
<dbReference type="STRING" id="1121306.SAMN02745196_01461"/>
<dbReference type="EMBL" id="FQXP01000005">
    <property type="protein sequence ID" value="SHH80756.1"/>
    <property type="molecule type" value="Genomic_DNA"/>
</dbReference>
<dbReference type="OrthoDB" id="1648298at2"/>
<dbReference type="AlphaFoldDB" id="A0A1M5VZS5"/>
<dbReference type="Proteomes" id="UP000184526">
    <property type="component" value="Unassembled WGS sequence"/>
</dbReference>
<evidence type="ECO:0008006" key="3">
    <source>
        <dbReference type="Google" id="ProtNLM"/>
    </source>
</evidence>
<evidence type="ECO:0000313" key="1">
    <source>
        <dbReference type="EMBL" id="SHH80756.1"/>
    </source>
</evidence>
<dbReference type="RefSeq" id="WP_072831372.1">
    <property type="nucleotide sequence ID" value="NZ_FQXP01000005.1"/>
</dbReference>
<protein>
    <recommendedName>
        <fullName evidence="3">DUF4004 domain-containing protein</fullName>
    </recommendedName>
</protein>
<organism evidence="1 2">
    <name type="scientific">Clostridium collagenovorans DSM 3089</name>
    <dbReference type="NCBI Taxonomy" id="1121306"/>
    <lineage>
        <taxon>Bacteria</taxon>
        <taxon>Bacillati</taxon>
        <taxon>Bacillota</taxon>
        <taxon>Clostridia</taxon>
        <taxon>Eubacteriales</taxon>
        <taxon>Clostridiaceae</taxon>
        <taxon>Clostridium</taxon>
    </lineage>
</organism>
<proteinExistence type="predicted"/>